<dbReference type="PANTHER" id="PTHR31069:SF28">
    <property type="entry name" value="ZN(II)2CYS6 TRANSCRIPTION FACTOR (EUROFUNG)"/>
    <property type="match status" value="1"/>
</dbReference>
<keyword evidence="2" id="KW-0238">DNA-binding</keyword>
<sequence>MDNPDAFATPALRKKRRKAVSNGAADDCFTCANRSVKCDRRRPYCTQCLGLGTQCSGYKTTLTWGVGVASRGKLRGLSWPVSGSQQAASATVAASTRKAAESERRPEPPRSRSRPRPRPAPKTTPRSSSKRIRLDRPARKHTTAAATTSPPRDVDATLLPPPVPLNPSVYHTSASSPGSSMKYASLSQNEAGYPALVHSAASVLSNGYHGSRTVPFRRSPRTETGHPEPIPCVSYADEGVTQLLHPPASQQSISGNDLNSVTTNLPPQLRESSPWNGRIQNHLASSRIGIAPRWSQKTIYDADSKESEQKAGTNFHNKSFNAGSTPSDYSRPNAYYQDYNIPGQTSFIPQPMSTQLIGRTHRMQYLISYYSEVISPVIVAFDSPANPYRMFILELAKCSETLQHALAALSLSNLRQRNKHWGLSAGKTLPARKSSTAHCRMVGLSCEEGFGLVAPEEQQKEESFHKAMAITSLNAQLAHPIQRLADSVLATVLILCLFHMCDTGVAKFQPQLAGVKKLLALRRSANRNCSDLVKWYTRMFVWFDVMTATINNRDCELNGDYLEIAASGHDDWALANLAGCDASMFRIISQLGRLNMLSQEKSLEPYSGNEWPIATAPLPPNMHHHTSMPPPFEKTYDGTNPLQLHLESDIPIAGSDSRAEFWQEWHVLRQRLESWHLQLPETNSAASLYSPLTPAHSTPTNLSDLSNISESFRYSALLYLERLASPHLPSSHPRIQRLVYTSLHYISAVKSDVYLLWPLFVTGAECTLDAHRALIRRHCSDIQKDSGFINNLASLELLEKIWAADSGGWKSGKQLSSPAAAAAAAATTTTTTTAFADVKGSGSPNGWDNPDAQTVDGEVLGFMTQKVPLSGEAFKWSKIMGMEASDWEYIVV</sequence>
<protein>
    <recommendedName>
        <fullName evidence="6">Zn(2)-C6 fungal-type domain-containing protein</fullName>
    </recommendedName>
</protein>
<proteinExistence type="predicted"/>
<dbReference type="GO" id="GO:0000981">
    <property type="term" value="F:DNA-binding transcription factor activity, RNA polymerase II-specific"/>
    <property type="evidence" value="ECO:0007669"/>
    <property type="project" value="InterPro"/>
</dbReference>
<keyword evidence="8" id="KW-1185">Reference proteome</keyword>
<dbReference type="Gene3D" id="4.10.240.10">
    <property type="entry name" value="Zn(2)-C6 fungal-type DNA-binding domain"/>
    <property type="match status" value="1"/>
</dbReference>
<dbReference type="Pfam" id="PF11951">
    <property type="entry name" value="Fungal_trans_2"/>
    <property type="match status" value="1"/>
</dbReference>
<dbReference type="GO" id="GO:0003677">
    <property type="term" value="F:DNA binding"/>
    <property type="evidence" value="ECO:0007669"/>
    <property type="project" value="UniProtKB-KW"/>
</dbReference>
<feature type="compositionally biased region" description="Polar residues" evidence="5">
    <location>
        <begin position="169"/>
        <end position="179"/>
    </location>
</feature>
<accession>A0A1J9PIQ9</accession>
<keyword evidence="4" id="KW-0539">Nucleus</keyword>
<dbReference type="AlphaFoldDB" id="A0A1J9PIQ9"/>
<evidence type="ECO:0000256" key="4">
    <source>
        <dbReference type="ARBA" id="ARBA00023242"/>
    </source>
</evidence>
<feature type="region of interest" description="Disordered" evidence="5">
    <location>
        <begin position="305"/>
        <end position="326"/>
    </location>
</feature>
<organism evidence="7 8">
    <name type="scientific">Emergomyces pasteurianus Ep9510</name>
    <dbReference type="NCBI Taxonomy" id="1447872"/>
    <lineage>
        <taxon>Eukaryota</taxon>
        <taxon>Fungi</taxon>
        <taxon>Dikarya</taxon>
        <taxon>Ascomycota</taxon>
        <taxon>Pezizomycotina</taxon>
        <taxon>Eurotiomycetes</taxon>
        <taxon>Eurotiomycetidae</taxon>
        <taxon>Onygenales</taxon>
        <taxon>Ajellomycetaceae</taxon>
        <taxon>Emergomyces</taxon>
    </lineage>
</organism>
<feature type="compositionally biased region" description="Polar residues" evidence="5">
    <location>
        <begin position="310"/>
        <end position="326"/>
    </location>
</feature>
<keyword evidence="1" id="KW-0805">Transcription regulation</keyword>
<dbReference type="GO" id="GO:0008270">
    <property type="term" value="F:zinc ion binding"/>
    <property type="evidence" value="ECO:0007669"/>
    <property type="project" value="InterPro"/>
</dbReference>
<dbReference type="PROSITE" id="PS50048">
    <property type="entry name" value="ZN2_CY6_FUNGAL_2"/>
    <property type="match status" value="1"/>
</dbReference>
<feature type="domain" description="Zn(2)-C6 fungal-type" evidence="6">
    <location>
        <begin position="27"/>
        <end position="56"/>
    </location>
</feature>
<dbReference type="InterPro" id="IPR036864">
    <property type="entry name" value="Zn2-C6_fun-type_DNA-bd_sf"/>
</dbReference>
<dbReference type="PANTHER" id="PTHR31069">
    <property type="entry name" value="OLEATE-ACTIVATED TRANSCRIPTION FACTOR 1-RELATED"/>
    <property type="match status" value="1"/>
</dbReference>
<evidence type="ECO:0000313" key="8">
    <source>
        <dbReference type="Proteomes" id="UP000182235"/>
    </source>
</evidence>
<dbReference type="Pfam" id="PF00172">
    <property type="entry name" value="Zn_clus"/>
    <property type="match status" value="1"/>
</dbReference>
<feature type="compositionally biased region" description="Basic and acidic residues" evidence="5">
    <location>
        <begin position="98"/>
        <end position="110"/>
    </location>
</feature>
<feature type="compositionally biased region" description="Low complexity" evidence="5">
    <location>
        <begin position="81"/>
        <end position="97"/>
    </location>
</feature>
<comment type="caution">
    <text evidence="7">The sequence shown here is derived from an EMBL/GenBank/DDBJ whole genome shotgun (WGS) entry which is preliminary data.</text>
</comment>
<dbReference type="VEuPathDB" id="FungiDB:AJ78_03440"/>
<evidence type="ECO:0000259" key="6">
    <source>
        <dbReference type="PROSITE" id="PS50048"/>
    </source>
</evidence>
<dbReference type="Proteomes" id="UP000182235">
    <property type="component" value="Unassembled WGS sequence"/>
</dbReference>
<dbReference type="InterPro" id="IPR050675">
    <property type="entry name" value="OAF3"/>
</dbReference>
<dbReference type="SUPFAM" id="SSF57701">
    <property type="entry name" value="Zn2/Cys6 DNA-binding domain"/>
    <property type="match status" value="1"/>
</dbReference>
<evidence type="ECO:0000256" key="2">
    <source>
        <dbReference type="ARBA" id="ARBA00023125"/>
    </source>
</evidence>
<keyword evidence="3" id="KW-0804">Transcription</keyword>
<reference evidence="7 8" key="1">
    <citation type="submission" date="2015-07" db="EMBL/GenBank/DDBJ databases">
        <title>Emmonsia species relationships and genome sequence.</title>
        <authorList>
            <consortium name="The Broad Institute Genomics Platform"/>
            <person name="Cuomo C.A."/>
            <person name="Munoz J.F."/>
            <person name="Imamovic A."/>
            <person name="Priest M.E."/>
            <person name="Young S."/>
            <person name="Clay O.K."/>
            <person name="McEwen J.G."/>
        </authorList>
    </citation>
    <scope>NUCLEOTIDE SEQUENCE [LARGE SCALE GENOMIC DNA]</scope>
    <source>
        <strain evidence="7 8">UAMH 9510</strain>
    </source>
</reference>
<dbReference type="InterPro" id="IPR021858">
    <property type="entry name" value="Fun_TF"/>
</dbReference>
<feature type="region of interest" description="Disordered" evidence="5">
    <location>
        <begin position="78"/>
        <end position="183"/>
    </location>
</feature>
<evidence type="ECO:0000313" key="7">
    <source>
        <dbReference type="EMBL" id="OJD16376.1"/>
    </source>
</evidence>
<gene>
    <name evidence="7" type="ORF">AJ78_03440</name>
</gene>
<dbReference type="InterPro" id="IPR001138">
    <property type="entry name" value="Zn2Cys6_DnaBD"/>
</dbReference>
<dbReference type="EMBL" id="LGRN01000110">
    <property type="protein sequence ID" value="OJD16376.1"/>
    <property type="molecule type" value="Genomic_DNA"/>
</dbReference>
<name>A0A1J9PIQ9_9EURO</name>
<dbReference type="OrthoDB" id="3431704at2759"/>
<evidence type="ECO:0000256" key="1">
    <source>
        <dbReference type="ARBA" id="ARBA00023015"/>
    </source>
</evidence>
<evidence type="ECO:0000256" key="3">
    <source>
        <dbReference type="ARBA" id="ARBA00023163"/>
    </source>
</evidence>
<evidence type="ECO:0000256" key="5">
    <source>
        <dbReference type="SAM" id="MobiDB-lite"/>
    </source>
</evidence>